<accession>A0A022QIT9</accession>
<keyword evidence="7" id="KW-0325">Glycoprotein</keyword>
<keyword evidence="10" id="KW-0812">Transmembrane</keyword>
<sequence>MANTMSFKSIFITYVASLIIIIISLISISKCDASSSKSGFTVDLIHREYSPQSPSYDPSLSPYQRLANAVERSRDRARRFDTKRIESKQTDPRPEIVNARGEYLIQYSIGTPPVSSLGIFDTGSDLLWTQCKPCLKCFTQKLPIFTPNASSTYRRIPCNNPKCTSLKETFCSKSRKKNCLYGENYADGSSTNGELALDTLTLASSTKGKTVISPNFKFGCGFSNNMPFTAGESGIVGLGGGPASLARQLPYARGRFAYCLVSLSDNRSNSSKLSFGARARVLGRGVVSTPMVRKDPETFYYLTMEGITIGNQRLRFDDDKNPRARPEGNIIIDSGTTLTLLPFGLYDRIVKALKSSIKLKEIEDPQGVLELCYYSKDDAIKMPRVTVHFRGANVDLKQDNVFVRTSETSVCLAARPVEGEAIYGNLWQVNFLVGYDLSKRTVSFKAADCGRP</sequence>
<gene>
    <name evidence="12" type="ORF">MIMGU_mgv1a026107mg</name>
</gene>
<comment type="similarity">
    <text evidence="2 9">Belongs to the peptidase A1 family.</text>
</comment>
<dbReference type="PRINTS" id="PR00792">
    <property type="entry name" value="PEPSIN"/>
</dbReference>
<evidence type="ECO:0000259" key="11">
    <source>
        <dbReference type="PROSITE" id="PS51767"/>
    </source>
</evidence>
<dbReference type="EMBL" id="KI631506">
    <property type="protein sequence ID" value="EYU27188.1"/>
    <property type="molecule type" value="Genomic_DNA"/>
</dbReference>
<dbReference type="eggNOG" id="KOG1339">
    <property type="taxonomic scope" value="Eukaryota"/>
</dbReference>
<evidence type="ECO:0000256" key="8">
    <source>
        <dbReference type="PIRSR" id="PIRSR601461-1"/>
    </source>
</evidence>
<dbReference type="PANTHER" id="PTHR47967:SF125">
    <property type="entry name" value="PEPTIDASE A1 DOMAIN-CONTAINING PROTEIN"/>
    <property type="match status" value="1"/>
</dbReference>
<evidence type="ECO:0000256" key="3">
    <source>
        <dbReference type="ARBA" id="ARBA00022525"/>
    </source>
</evidence>
<keyword evidence="6 9" id="KW-0378">Hydrolase</keyword>
<reference evidence="12 13" key="1">
    <citation type="journal article" date="2013" name="Proc. Natl. Acad. Sci. U.S.A.">
        <title>Fine-scale variation in meiotic recombination in Mimulus inferred from population shotgun sequencing.</title>
        <authorList>
            <person name="Hellsten U."/>
            <person name="Wright K.M."/>
            <person name="Jenkins J."/>
            <person name="Shu S."/>
            <person name="Yuan Y."/>
            <person name="Wessler S.R."/>
            <person name="Schmutz J."/>
            <person name="Willis J.H."/>
            <person name="Rokhsar D.S."/>
        </authorList>
    </citation>
    <scope>NUCLEOTIDE SEQUENCE [LARGE SCALE GENOMIC DNA]</scope>
    <source>
        <strain evidence="13">cv. DUN x IM62</strain>
    </source>
</reference>
<organism evidence="12 13">
    <name type="scientific">Erythranthe guttata</name>
    <name type="common">Yellow monkey flower</name>
    <name type="synonym">Mimulus guttatus</name>
    <dbReference type="NCBI Taxonomy" id="4155"/>
    <lineage>
        <taxon>Eukaryota</taxon>
        <taxon>Viridiplantae</taxon>
        <taxon>Streptophyta</taxon>
        <taxon>Embryophyta</taxon>
        <taxon>Tracheophyta</taxon>
        <taxon>Spermatophyta</taxon>
        <taxon>Magnoliopsida</taxon>
        <taxon>eudicotyledons</taxon>
        <taxon>Gunneridae</taxon>
        <taxon>Pentapetalae</taxon>
        <taxon>asterids</taxon>
        <taxon>lamiids</taxon>
        <taxon>Lamiales</taxon>
        <taxon>Phrymaceae</taxon>
        <taxon>Erythranthe</taxon>
    </lineage>
</organism>
<keyword evidence="5 9" id="KW-0064">Aspartyl protease</keyword>
<dbReference type="InterPro" id="IPR032861">
    <property type="entry name" value="TAXi_N"/>
</dbReference>
<evidence type="ECO:0000256" key="7">
    <source>
        <dbReference type="ARBA" id="ARBA00023180"/>
    </source>
</evidence>
<dbReference type="InterPro" id="IPR001969">
    <property type="entry name" value="Aspartic_peptidase_AS"/>
</dbReference>
<feature type="transmembrane region" description="Helical" evidence="10">
    <location>
        <begin position="7"/>
        <end position="28"/>
    </location>
</feature>
<protein>
    <recommendedName>
        <fullName evidence="11">Peptidase A1 domain-containing protein</fullName>
    </recommendedName>
</protein>
<dbReference type="OrthoDB" id="2747330at2759"/>
<keyword evidence="10" id="KW-1133">Transmembrane helix</keyword>
<dbReference type="InterPro" id="IPR034161">
    <property type="entry name" value="Pepsin-like_plant"/>
</dbReference>
<evidence type="ECO:0000256" key="5">
    <source>
        <dbReference type="ARBA" id="ARBA00022750"/>
    </source>
</evidence>
<keyword evidence="3" id="KW-0964">Secreted</keyword>
<dbReference type="InterPro" id="IPR033121">
    <property type="entry name" value="PEPTIDASE_A1"/>
</dbReference>
<dbReference type="PANTHER" id="PTHR47967">
    <property type="entry name" value="OS07G0603500 PROTEIN-RELATED"/>
    <property type="match status" value="1"/>
</dbReference>
<dbReference type="Pfam" id="PF14543">
    <property type="entry name" value="TAXi_N"/>
    <property type="match status" value="1"/>
</dbReference>
<dbReference type="PROSITE" id="PS00141">
    <property type="entry name" value="ASP_PROTEASE"/>
    <property type="match status" value="1"/>
</dbReference>
<feature type="domain" description="Peptidase A1" evidence="11">
    <location>
        <begin position="103"/>
        <end position="445"/>
    </location>
</feature>
<evidence type="ECO:0000256" key="10">
    <source>
        <dbReference type="SAM" id="Phobius"/>
    </source>
</evidence>
<evidence type="ECO:0000313" key="12">
    <source>
        <dbReference type="EMBL" id="EYU27188.1"/>
    </source>
</evidence>
<evidence type="ECO:0000256" key="1">
    <source>
        <dbReference type="ARBA" id="ARBA00004613"/>
    </source>
</evidence>
<dbReference type="GO" id="GO:0006508">
    <property type="term" value="P:proteolysis"/>
    <property type="evidence" value="ECO:0007669"/>
    <property type="project" value="UniProtKB-KW"/>
</dbReference>
<name>A0A022QIT9_ERYGU</name>
<dbReference type="CDD" id="cd05476">
    <property type="entry name" value="pepsin_A_like_plant"/>
    <property type="match status" value="1"/>
</dbReference>
<evidence type="ECO:0000256" key="9">
    <source>
        <dbReference type="RuleBase" id="RU000454"/>
    </source>
</evidence>
<keyword evidence="10" id="KW-0472">Membrane</keyword>
<proteinExistence type="inferred from homology"/>
<dbReference type="GO" id="GO:0004190">
    <property type="term" value="F:aspartic-type endopeptidase activity"/>
    <property type="evidence" value="ECO:0000318"/>
    <property type="project" value="GO_Central"/>
</dbReference>
<dbReference type="STRING" id="4155.A0A022QIT9"/>
<evidence type="ECO:0000256" key="4">
    <source>
        <dbReference type="ARBA" id="ARBA00022670"/>
    </source>
</evidence>
<keyword evidence="13" id="KW-1185">Reference proteome</keyword>
<dbReference type="PhylomeDB" id="A0A022QIT9"/>
<evidence type="ECO:0000256" key="2">
    <source>
        <dbReference type="ARBA" id="ARBA00007447"/>
    </source>
</evidence>
<evidence type="ECO:0000256" key="6">
    <source>
        <dbReference type="ARBA" id="ARBA00022801"/>
    </source>
</evidence>
<feature type="active site" evidence="8">
    <location>
        <position position="121"/>
    </location>
</feature>
<dbReference type="FunFam" id="2.40.70.10:FF:000031">
    <property type="entry name" value="Aspartyl protease AED1"/>
    <property type="match status" value="1"/>
</dbReference>
<dbReference type="FunFam" id="2.40.70.10:FF:000050">
    <property type="entry name" value="Aspartic proteinase CDR1"/>
    <property type="match status" value="1"/>
</dbReference>
<dbReference type="Gene3D" id="2.40.70.10">
    <property type="entry name" value="Acid Proteases"/>
    <property type="match status" value="2"/>
</dbReference>
<dbReference type="SUPFAM" id="SSF50630">
    <property type="entry name" value="Acid proteases"/>
    <property type="match status" value="1"/>
</dbReference>
<dbReference type="PROSITE" id="PS51767">
    <property type="entry name" value="PEPTIDASE_A1"/>
    <property type="match status" value="1"/>
</dbReference>
<comment type="subcellular location">
    <subcellularLocation>
        <location evidence="1">Secreted</location>
    </subcellularLocation>
</comment>
<evidence type="ECO:0000313" key="13">
    <source>
        <dbReference type="Proteomes" id="UP000030748"/>
    </source>
</evidence>
<dbReference type="InterPro" id="IPR021109">
    <property type="entry name" value="Peptidase_aspartic_dom_sf"/>
</dbReference>
<dbReference type="KEGG" id="egt:105969509"/>
<dbReference type="Proteomes" id="UP000030748">
    <property type="component" value="Unassembled WGS sequence"/>
</dbReference>
<dbReference type="InterPro" id="IPR051708">
    <property type="entry name" value="Plant_Aspart_Prot_A1"/>
</dbReference>
<dbReference type="GO" id="GO:0005576">
    <property type="term" value="C:extracellular region"/>
    <property type="evidence" value="ECO:0000318"/>
    <property type="project" value="GO_Central"/>
</dbReference>
<dbReference type="Pfam" id="PF14541">
    <property type="entry name" value="TAXi_C"/>
    <property type="match status" value="1"/>
</dbReference>
<dbReference type="InterPro" id="IPR032799">
    <property type="entry name" value="TAXi_C"/>
</dbReference>
<dbReference type="AlphaFoldDB" id="A0A022QIT9"/>
<dbReference type="OMA" id="QWHSINT"/>
<feature type="active site" evidence="8">
    <location>
        <position position="333"/>
    </location>
</feature>
<dbReference type="InterPro" id="IPR001461">
    <property type="entry name" value="Aspartic_peptidase_A1"/>
</dbReference>
<keyword evidence="4 9" id="KW-0645">Protease</keyword>